<organism evidence="2 3">
    <name type="scientific">Streptomyces gardneri</name>
    <dbReference type="NCBI Taxonomy" id="66892"/>
    <lineage>
        <taxon>Bacteria</taxon>
        <taxon>Bacillati</taxon>
        <taxon>Actinomycetota</taxon>
        <taxon>Actinomycetes</taxon>
        <taxon>Kitasatosporales</taxon>
        <taxon>Streptomycetaceae</taxon>
        <taxon>Streptomyces</taxon>
    </lineage>
</organism>
<reference evidence="2 3" key="1">
    <citation type="submission" date="2019-06" db="EMBL/GenBank/DDBJ databases">
        <title>Whole genome shotgun sequence of Streptomyces gardneri NBRC 12865.</title>
        <authorList>
            <person name="Hosoyama A."/>
            <person name="Uohara A."/>
            <person name="Ohji S."/>
            <person name="Ichikawa N."/>
        </authorList>
    </citation>
    <scope>NUCLEOTIDE SEQUENCE [LARGE SCALE GENOMIC DNA]</scope>
    <source>
        <strain evidence="2 3">NBRC 12865</strain>
    </source>
</reference>
<dbReference type="Proteomes" id="UP000315226">
    <property type="component" value="Unassembled WGS sequence"/>
</dbReference>
<evidence type="ECO:0000313" key="2">
    <source>
        <dbReference type="EMBL" id="GEB62120.1"/>
    </source>
</evidence>
<sequence length="42" mass="4816">MARIIDLAAREANRVRSAFDREQKKAETRRTRASKILGSSVR</sequence>
<name>A0A4Y3S1M6_9ACTN</name>
<keyword evidence="3" id="KW-1185">Reference proteome</keyword>
<feature type="region of interest" description="Disordered" evidence="1">
    <location>
        <begin position="16"/>
        <end position="42"/>
    </location>
</feature>
<protein>
    <submittedName>
        <fullName evidence="2">Uncharacterized protein</fullName>
    </submittedName>
</protein>
<dbReference type="RefSeq" id="WP_255325366.1">
    <property type="nucleotide sequence ID" value="NZ_BJMN01000078.1"/>
</dbReference>
<evidence type="ECO:0000313" key="3">
    <source>
        <dbReference type="Proteomes" id="UP000315226"/>
    </source>
</evidence>
<accession>A0A4Y3S1M6</accession>
<feature type="compositionally biased region" description="Basic and acidic residues" evidence="1">
    <location>
        <begin position="16"/>
        <end position="30"/>
    </location>
</feature>
<evidence type="ECO:0000256" key="1">
    <source>
        <dbReference type="SAM" id="MobiDB-lite"/>
    </source>
</evidence>
<dbReference type="EMBL" id="BJMN01000078">
    <property type="protein sequence ID" value="GEB62120.1"/>
    <property type="molecule type" value="Genomic_DNA"/>
</dbReference>
<proteinExistence type="predicted"/>
<dbReference type="AlphaFoldDB" id="A0A4Y3S1M6"/>
<gene>
    <name evidence="2" type="ORF">SGA01_77250</name>
</gene>
<comment type="caution">
    <text evidence="2">The sequence shown here is derived from an EMBL/GenBank/DDBJ whole genome shotgun (WGS) entry which is preliminary data.</text>
</comment>